<dbReference type="GO" id="GO:0005509">
    <property type="term" value="F:calcium ion binding"/>
    <property type="evidence" value="ECO:0007669"/>
    <property type="project" value="InterPro"/>
</dbReference>
<evidence type="ECO:0000259" key="1">
    <source>
        <dbReference type="PROSITE" id="PS50222"/>
    </source>
</evidence>
<dbReference type="GeneID" id="34618402"/>
<organism evidence="2 3">
    <name type="scientific">Cyclospora cayetanensis</name>
    <dbReference type="NCBI Taxonomy" id="88456"/>
    <lineage>
        <taxon>Eukaryota</taxon>
        <taxon>Sar</taxon>
        <taxon>Alveolata</taxon>
        <taxon>Apicomplexa</taxon>
        <taxon>Conoidasida</taxon>
        <taxon>Coccidia</taxon>
        <taxon>Eucoccidiorida</taxon>
        <taxon>Eimeriorina</taxon>
        <taxon>Eimeriidae</taxon>
        <taxon>Cyclospora</taxon>
    </lineage>
</organism>
<name>A0A6P6RTT2_9EIME</name>
<dbReference type="RefSeq" id="XP_026191231.1">
    <property type="nucleotide sequence ID" value="XM_026335446.1"/>
</dbReference>
<evidence type="ECO:0000313" key="2">
    <source>
        <dbReference type="Proteomes" id="UP000515125"/>
    </source>
</evidence>
<dbReference type="Proteomes" id="UP000515125">
    <property type="component" value="Unplaced"/>
</dbReference>
<dbReference type="InterPro" id="IPR002048">
    <property type="entry name" value="EF_hand_dom"/>
</dbReference>
<dbReference type="OrthoDB" id="354336at2759"/>
<reference evidence="3" key="1">
    <citation type="submission" date="2025-08" db="UniProtKB">
        <authorList>
            <consortium name="RefSeq"/>
        </authorList>
    </citation>
    <scope>IDENTIFICATION</scope>
</reference>
<accession>A0A6P6RTT2</accession>
<proteinExistence type="predicted"/>
<dbReference type="PROSITE" id="PS50222">
    <property type="entry name" value="EF_HAND_2"/>
    <property type="match status" value="1"/>
</dbReference>
<dbReference type="Gene3D" id="1.10.238.10">
    <property type="entry name" value="EF-hand"/>
    <property type="match status" value="1"/>
</dbReference>
<dbReference type="AlphaFoldDB" id="A0A6P6RTT2"/>
<dbReference type="InterPro" id="IPR011992">
    <property type="entry name" value="EF-hand-dom_pair"/>
</dbReference>
<sequence>MRTLELIVLSWWIQLLRSHPATWLRISWWGNISVGVCALLHFGLLKNVLYSTVLALHSGMLVNHDLFEKVWEIQRAENVRRTAELVDGLRVQSTLFAINEGGEMFWKQMQIKALSVSRAVKEQMVVMWASLDEEHLGQIDRPKLFKFLKSQGLSIRTEADVNDFLQIFDRTNKGGVDAEEFYVLLIVIKQLLMEPLDKDALRALFEDKYGIPWTAPTGVDVNSLARILSELGLQWSEGQRRYLLDFVGGKRGTTGVSADLLVSQLQAMEEQTLQPLQQAAELALLVALLCPDNWGNSKGISSKRRRQGLMHEASFHEVTAKHPVVTPREGNLWSAAAVPRTSSHGASSMRSVVWNSPQTLRLKMTKRLGEARRGGACTSNKCRVARIVFALCTPPISREWL</sequence>
<protein>
    <submittedName>
        <fullName evidence="3">Uncharacterized protein LOC34618402</fullName>
    </submittedName>
</protein>
<keyword evidence="2" id="KW-1185">Reference proteome</keyword>
<gene>
    <name evidence="3" type="primary">LOC34618402</name>
</gene>
<dbReference type="SUPFAM" id="SSF47473">
    <property type="entry name" value="EF-hand"/>
    <property type="match status" value="1"/>
</dbReference>
<evidence type="ECO:0000313" key="3">
    <source>
        <dbReference type="RefSeq" id="XP_026191231.1"/>
    </source>
</evidence>
<feature type="domain" description="EF-hand" evidence="1">
    <location>
        <begin position="156"/>
        <end position="191"/>
    </location>
</feature>